<dbReference type="Gene3D" id="3.40.50.1000">
    <property type="entry name" value="HAD superfamily/HAD-like"/>
    <property type="match status" value="1"/>
</dbReference>
<gene>
    <name evidence="2" type="ORF">ABOD76_07730</name>
</gene>
<proteinExistence type="predicted"/>
<dbReference type="AlphaFoldDB" id="A0AAU7UCH4"/>
<sequence length="189" mass="21769">MDPEPLSRPLLVLDLDEALWLGQEDPGAPAGVRFRLRPHLGTFLERALQSYDLAVWTAATEDWMMAGLAAINEATGIDVASRAFFLWHRTRCTPTRNEWGELEWHKPARKFKARWIQRRYPQGRILVIDDRASNYATGYGHLVKVSEWQGDPQDEELLLLAEYLTLIAGVPNFRCLEKRGWRSQVKARL</sequence>
<dbReference type="InterPro" id="IPR036412">
    <property type="entry name" value="HAD-like_sf"/>
</dbReference>
<dbReference type="GO" id="GO:0016787">
    <property type="term" value="F:hydrolase activity"/>
    <property type="evidence" value="ECO:0007669"/>
    <property type="project" value="UniProtKB-KW"/>
</dbReference>
<dbReference type="KEGG" id="dsc:ABOD76_07730"/>
<dbReference type="Pfam" id="PF03031">
    <property type="entry name" value="NIF"/>
    <property type="match status" value="1"/>
</dbReference>
<evidence type="ECO:0000259" key="1">
    <source>
        <dbReference type="PROSITE" id="PS50969"/>
    </source>
</evidence>
<dbReference type="SMART" id="SM00577">
    <property type="entry name" value="CPDc"/>
    <property type="match status" value="1"/>
</dbReference>
<reference evidence="2" key="1">
    <citation type="submission" date="2024-06" db="EMBL/GenBank/DDBJ databases">
        <title>Draft Genome Sequence of Deinococcus sonorensis Type Strain KR-87, a Biofilm Producing Representative of the Genus Deinococcus.</title>
        <authorList>
            <person name="Boren L.S."/>
            <person name="Grosso R.A."/>
            <person name="Hugenberg-Cox A.N."/>
            <person name="Hill J.T.E."/>
            <person name="Albert C.M."/>
            <person name="Tuohy J.M."/>
        </authorList>
    </citation>
    <scope>NUCLEOTIDE SEQUENCE</scope>
    <source>
        <strain evidence="2">KR-87</strain>
    </source>
</reference>
<dbReference type="InterPro" id="IPR050365">
    <property type="entry name" value="TIM50"/>
</dbReference>
<dbReference type="PANTHER" id="PTHR12210">
    <property type="entry name" value="DULLARD PROTEIN PHOSPHATASE"/>
    <property type="match status" value="1"/>
</dbReference>
<dbReference type="InterPro" id="IPR023214">
    <property type="entry name" value="HAD_sf"/>
</dbReference>
<keyword evidence="2" id="KW-0378">Hydrolase</keyword>
<dbReference type="PROSITE" id="PS50969">
    <property type="entry name" value="FCP1"/>
    <property type="match status" value="1"/>
</dbReference>
<organism evidence="2">
    <name type="scientific">Deinococcus sonorensis KR-87</name>
    <dbReference type="NCBI Taxonomy" id="694439"/>
    <lineage>
        <taxon>Bacteria</taxon>
        <taxon>Thermotogati</taxon>
        <taxon>Deinococcota</taxon>
        <taxon>Deinococci</taxon>
        <taxon>Deinococcales</taxon>
        <taxon>Deinococcaceae</taxon>
        <taxon>Deinococcus</taxon>
    </lineage>
</organism>
<dbReference type="RefSeq" id="WP_350244238.1">
    <property type="nucleotide sequence ID" value="NZ_CP158299.1"/>
</dbReference>
<dbReference type="SUPFAM" id="SSF56784">
    <property type="entry name" value="HAD-like"/>
    <property type="match status" value="1"/>
</dbReference>
<feature type="domain" description="FCP1 homology" evidence="1">
    <location>
        <begin position="4"/>
        <end position="167"/>
    </location>
</feature>
<protein>
    <submittedName>
        <fullName evidence="2">HAD family hydrolase</fullName>
        <ecNumber evidence="2">3.1.3.-</ecNumber>
    </submittedName>
</protein>
<accession>A0AAU7UCH4</accession>
<name>A0AAU7UCH4_9DEIO</name>
<evidence type="ECO:0000313" key="2">
    <source>
        <dbReference type="EMBL" id="XBV86184.1"/>
    </source>
</evidence>
<dbReference type="EC" id="3.1.3.-" evidence="2"/>
<dbReference type="InterPro" id="IPR004274">
    <property type="entry name" value="FCP1_dom"/>
</dbReference>
<dbReference type="EMBL" id="CP158299">
    <property type="protein sequence ID" value="XBV86184.1"/>
    <property type="molecule type" value="Genomic_DNA"/>
</dbReference>